<keyword evidence="3" id="KW-1185">Reference proteome</keyword>
<dbReference type="AlphaFoldDB" id="A0A6I6JQ31"/>
<dbReference type="InterPro" id="IPR008503">
    <property type="entry name" value="Asp_endopeptidase"/>
</dbReference>
<dbReference type="KEGG" id="mcos:GM418_15840"/>
<evidence type="ECO:0000259" key="1">
    <source>
        <dbReference type="Pfam" id="PF05618"/>
    </source>
</evidence>
<dbReference type="EMBL" id="CP046401">
    <property type="protein sequence ID" value="QGY45086.1"/>
    <property type="molecule type" value="Genomic_DNA"/>
</dbReference>
<dbReference type="Proteomes" id="UP000428260">
    <property type="component" value="Chromosome"/>
</dbReference>
<dbReference type="InterPro" id="IPR021109">
    <property type="entry name" value="Peptidase_aspartic_dom_sf"/>
</dbReference>
<reference evidence="2 3" key="1">
    <citation type="submission" date="2019-11" db="EMBL/GenBank/DDBJ databases">
        <authorList>
            <person name="Zheng R.K."/>
            <person name="Sun C.M."/>
        </authorList>
    </citation>
    <scope>NUCLEOTIDE SEQUENCE [LARGE SCALE GENOMIC DNA]</scope>
    <source>
        <strain evidence="2 3">WC007</strain>
    </source>
</reference>
<dbReference type="PANTHER" id="PTHR38037:SF2">
    <property type="entry name" value="ATP-DEPENDENT ZINC PROTEASE DOMAIN-CONTAINING PROTEIN-RELATED"/>
    <property type="match status" value="1"/>
</dbReference>
<sequence length="157" mass="18478">MFVKKIVIGRKDIADFEKLGLLSIEVKVDSGAYTSSFHCHKISCIEKEGENWVKCNFLDPDHEMYHEKEFCFPVHKTRRVKSSNGMVEERYSIITDIKIFENIYPIELTLTERQDMKHPVLLGRKFLSKKFIVDTSKKNLSKKREKIEIKLPKKADR</sequence>
<dbReference type="RefSeq" id="WP_158868021.1">
    <property type="nucleotide sequence ID" value="NZ_CP046401.1"/>
</dbReference>
<protein>
    <submittedName>
        <fullName evidence="2">Peptidase</fullName>
    </submittedName>
</protein>
<dbReference type="SUPFAM" id="SSF50630">
    <property type="entry name" value="Acid proteases"/>
    <property type="match status" value="1"/>
</dbReference>
<feature type="domain" description="Retropepsin-like aspartic endopeptidase" evidence="1">
    <location>
        <begin position="22"/>
        <end position="143"/>
    </location>
</feature>
<proteinExistence type="predicted"/>
<gene>
    <name evidence="2" type="ORF">GM418_15840</name>
</gene>
<evidence type="ECO:0000313" key="2">
    <source>
        <dbReference type="EMBL" id="QGY45086.1"/>
    </source>
</evidence>
<dbReference type="Gene3D" id="2.40.70.10">
    <property type="entry name" value="Acid Proteases"/>
    <property type="match status" value="1"/>
</dbReference>
<evidence type="ECO:0000313" key="3">
    <source>
        <dbReference type="Proteomes" id="UP000428260"/>
    </source>
</evidence>
<organism evidence="2 3">
    <name type="scientific">Maribellus comscasis</name>
    <dbReference type="NCBI Taxonomy" id="2681766"/>
    <lineage>
        <taxon>Bacteria</taxon>
        <taxon>Pseudomonadati</taxon>
        <taxon>Bacteroidota</taxon>
        <taxon>Bacteroidia</taxon>
        <taxon>Marinilabiliales</taxon>
        <taxon>Prolixibacteraceae</taxon>
        <taxon>Maribellus</taxon>
    </lineage>
</organism>
<dbReference type="Pfam" id="PF05618">
    <property type="entry name" value="Zn_protease"/>
    <property type="match status" value="1"/>
</dbReference>
<name>A0A6I6JQ31_9BACT</name>
<dbReference type="PANTHER" id="PTHR38037">
    <property type="entry name" value="ZN_PROTEASE DOMAIN-CONTAINING PROTEIN"/>
    <property type="match status" value="1"/>
</dbReference>
<accession>A0A6I6JQ31</accession>